<evidence type="ECO:0000313" key="2">
    <source>
        <dbReference type="Proteomes" id="UP000004980"/>
    </source>
</evidence>
<accession>A0ABP2PBT8</accession>
<protein>
    <recommendedName>
        <fullName evidence="3">Fis family transcriptional regulator</fullName>
    </recommendedName>
</protein>
<sequence length="153" mass="16952">MAKPAPNYRSANTSGMRRRKAALLPLPRTDADRLALPVHTALDALRRGQGNANAVATLMEVSILTSLLARSGFEPEIFEQLESADRSIRTMLERGVNTGSWFIEEGNFPQFAKIVTTYDRQLRNVPVSVFSQANQRLVAIRNSVLKRGNPESS</sequence>
<organism evidence="1 2">
    <name type="scientific">Paraburkholderia hospita</name>
    <dbReference type="NCBI Taxonomy" id="169430"/>
    <lineage>
        <taxon>Bacteria</taxon>
        <taxon>Pseudomonadati</taxon>
        <taxon>Pseudomonadota</taxon>
        <taxon>Betaproteobacteria</taxon>
        <taxon>Burkholderiales</taxon>
        <taxon>Burkholderiaceae</taxon>
        <taxon>Paraburkholderia</taxon>
    </lineage>
</organism>
<proteinExistence type="predicted"/>
<reference evidence="1 2" key="1">
    <citation type="journal article" date="2012" name="J. Bacteriol.">
        <title>Draft Genome Sequence of the Soil Bacterium Burkholderia terrae Strain BS001, Which Interacts with Fungal Surface Structures.</title>
        <authorList>
            <person name="Nazir R."/>
            <person name="Hansen M.A."/>
            <person name="Sorensen S."/>
            <person name="van Elsas J.D."/>
        </authorList>
    </citation>
    <scope>NUCLEOTIDE SEQUENCE [LARGE SCALE GENOMIC DNA]</scope>
    <source>
        <strain evidence="1 2">BS001</strain>
    </source>
</reference>
<evidence type="ECO:0008006" key="3">
    <source>
        <dbReference type="Google" id="ProtNLM"/>
    </source>
</evidence>
<dbReference type="EMBL" id="AKAU01000285">
    <property type="protein sequence ID" value="EIM94066.1"/>
    <property type="molecule type" value="Genomic_DNA"/>
</dbReference>
<dbReference type="Proteomes" id="UP000004980">
    <property type="component" value="Unassembled WGS sequence"/>
</dbReference>
<gene>
    <name evidence="1" type="ORF">WQE_46344</name>
</gene>
<evidence type="ECO:0000313" key="1">
    <source>
        <dbReference type="EMBL" id="EIM94066.1"/>
    </source>
</evidence>
<name>A0ABP2PBT8_9BURK</name>
<comment type="caution">
    <text evidence="1">The sequence shown here is derived from an EMBL/GenBank/DDBJ whole genome shotgun (WGS) entry which is preliminary data.</text>
</comment>
<keyword evidence="2" id="KW-1185">Reference proteome</keyword>